<evidence type="ECO:0000259" key="2">
    <source>
        <dbReference type="Pfam" id="PF20249"/>
    </source>
</evidence>
<evidence type="ECO:0000313" key="4">
    <source>
        <dbReference type="Proteomes" id="UP001056837"/>
    </source>
</evidence>
<dbReference type="Pfam" id="PF20249">
    <property type="entry name" value="VasX_N"/>
    <property type="match status" value="1"/>
</dbReference>
<reference evidence="3" key="1">
    <citation type="submission" date="2020-04" db="EMBL/GenBank/DDBJ databases">
        <title>Tenacibaculum mesophilum bac2.</title>
        <authorList>
            <person name="Li M."/>
        </authorList>
    </citation>
    <scope>NUCLEOTIDE SEQUENCE</scope>
    <source>
        <strain evidence="3">Bac2</strain>
    </source>
</reference>
<dbReference type="RefSeq" id="WP_253680896.1">
    <property type="nucleotide sequence ID" value="NZ_CP050861.1"/>
</dbReference>
<evidence type="ECO:0000256" key="1">
    <source>
        <dbReference type="SAM" id="Phobius"/>
    </source>
</evidence>
<feature type="domain" description="Toxin VasX N-terminal region" evidence="2">
    <location>
        <begin position="116"/>
        <end position="238"/>
    </location>
</feature>
<evidence type="ECO:0000313" key="3">
    <source>
        <dbReference type="EMBL" id="UTD15225.1"/>
    </source>
</evidence>
<dbReference type="EMBL" id="CP050861">
    <property type="protein sequence ID" value="UTD15225.1"/>
    <property type="molecule type" value="Genomic_DNA"/>
</dbReference>
<name>A0AAE9SER2_9FLAO</name>
<keyword evidence="1" id="KW-0472">Membrane</keyword>
<feature type="transmembrane region" description="Helical" evidence="1">
    <location>
        <begin position="842"/>
        <end position="860"/>
    </location>
</feature>
<gene>
    <name evidence="3" type="ORF">HER15_07020</name>
</gene>
<accession>A0AAE9SER2</accession>
<dbReference type="AlphaFoldDB" id="A0AAE9SER2"/>
<dbReference type="Proteomes" id="UP001056837">
    <property type="component" value="Chromosome"/>
</dbReference>
<organism evidence="3 4">
    <name type="scientific">Tenacibaculum mesophilum</name>
    <dbReference type="NCBI Taxonomy" id="104268"/>
    <lineage>
        <taxon>Bacteria</taxon>
        <taxon>Pseudomonadati</taxon>
        <taxon>Bacteroidota</taxon>
        <taxon>Flavobacteriia</taxon>
        <taxon>Flavobacteriales</taxon>
        <taxon>Flavobacteriaceae</taxon>
        <taxon>Tenacibaculum</taxon>
    </lineage>
</organism>
<sequence length="1102" mass="124914">MANDILEKNQLTEYNEVVARYFFECTGGGVTEPVKSPEKEALKPGIRLHFLRYGLFDRNSENQTEEDVNAPKYNDPRITKGVLVQEGKAVCKNVATCNSNTQNTNTAENSTLELEEVEVLSLKELPQINNFYVARTVLNKGYIYLINDEDQDDYHELYVDESGQLQHIIWAYNKDEKGNYKDIRKPSGDKSEYKLIIEPEKKYWVAYSPVQWSRDYHNELNTDANKRKERMKLIDCSGIKKGEEEKHENVIPFTNVRATFPGNHPRAGALEKMLDSILSDEKKQDEKGDNEVFEDMFITLHDPAGCAADISEVVSDKTLKLQALTQAIQSGESVQEALGRLERKEIQAPEPKDKEYGHLFTLALTCYQMVYNDDKAILKFDGGSPGWFNFDDRHSLDPRPMYSEYYSMVEKGTVYRKNSGHIGYGLDHEKLKGILGVEERKQARKILLNYREDLGVLLSSTYVRTYLDDFLGNHPERIVEGRDFMLNIIDPLSYHPYKFDRHLLLKKDYVENDKWVNWLYDVIDDKYPERVKNKETKSKAKGFEGLDPLLALLAAPLNINEVLSKGESFSQKIAGVYKKNLKYHAGKASSFKEVDGILLKSIEERQKFIVEKLNKNLKVFGEEIFEIIDGDIHLRLQELGVELDPEYVKKGKYTGKRTDVLRILKESHGKDGFTYRTRKKGKSTTYEIKVKVVENVSDDARAVKNYKLSKIVNGRAFNGVFALLEVYNFSMAVVKVAKEGSTTKDFVYSLGAAVKLSEASMSLAKVTIISEEAAKKLSVRFASNTLTVLGGVVTMGWCLYDSFNAMDKGDMDAGFAMMGAGVAFGISSMASLGIVFASTGPVGWIAAAIGVGLLIIASLLTDSELETFFKNFLLSDSYGKGFPKKSDELPMDYARRILILENRKLLTDDDYHDTLMNPLDAQAKLFDCIVCKQIGFKPINSKTEIYTSYSPYGGGASSIETASYFSAKIVFSRFFNHPNQVETHVFFYPKGVKNGNPITMNVGTVNKIYDGENREALEVKFWVSKSHEDKITSQSEAVFALRLKVDENQQLYFPYSLQKKERYLGAKIRLRALSAGLYITDLDQNEDVTIAPLEELKTDKPW</sequence>
<protein>
    <recommendedName>
        <fullName evidence="2">Toxin VasX N-terminal region domain-containing protein</fullName>
    </recommendedName>
</protein>
<keyword evidence="1" id="KW-0812">Transmembrane</keyword>
<dbReference type="InterPro" id="IPR046864">
    <property type="entry name" value="VasX_N"/>
</dbReference>
<proteinExistence type="predicted"/>
<feature type="transmembrane region" description="Helical" evidence="1">
    <location>
        <begin position="815"/>
        <end position="836"/>
    </location>
</feature>
<keyword evidence="1" id="KW-1133">Transmembrane helix</keyword>
<dbReference type="CDD" id="cd20707">
    <property type="entry name" value="MIX_III"/>
    <property type="match status" value="1"/>
</dbReference>